<dbReference type="InterPro" id="IPR001650">
    <property type="entry name" value="Helicase_C-like"/>
</dbReference>
<evidence type="ECO:0000256" key="7">
    <source>
        <dbReference type="ARBA" id="ARBA00022833"/>
    </source>
</evidence>
<dbReference type="InterPro" id="IPR001841">
    <property type="entry name" value="Znf_RING"/>
</dbReference>
<dbReference type="PROSITE" id="PS00518">
    <property type="entry name" value="ZF_RING_1"/>
    <property type="match status" value="1"/>
</dbReference>
<evidence type="ECO:0000256" key="9">
    <source>
        <dbReference type="PROSITE-ProRule" id="PRU00175"/>
    </source>
</evidence>
<protein>
    <recommendedName>
        <fullName evidence="16">Helicase-like transcription factor CHR28</fullName>
    </recommendedName>
</protein>
<comment type="caution">
    <text evidence="14">The sequence shown here is derived from an EMBL/GenBank/DDBJ whole genome shotgun (WGS) entry which is preliminary data.</text>
</comment>
<dbReference type="Gene3D" id="3.30.40.10">
    <property type="entry name" value="Zinc/RING finger domain, C3HC4 (zinc finger)"/>
    <property type="match status" value="1"/>
</dbReference>
<dbReference type="FunFam" id="3.40.50.10810:FF:000068">
    <property type="entry name" value="SNF2 domain-containing protein / helicase domain-containing protein / zinc finger protein-like protein"/>
    <property type="match status" value="1"/>
</dbReference>
<dbReference type="GO" id="GO:0008094">
    <property type="term" value="F:ATP-dependent activity, acting on DNA"/>
    <property type="evidence" value="ECO:0007669"/>
    <property type="project" value="TreeGrafter"/>
</dbReference>
<feature type="compositionally biased region" description="Basic residues" evidence="10">
    <location>
        <begin position="581"/>
        <end position="602"/>
    </location>
</feature>
<dbReference type="PROSITE" id="PS50089">
    <property type="entry name" value="ZF_RING_2"/>
    <property type="match status" value="1"/>
</dbReference>
<evidence type="ECO:0000256" key="2">
    <source>
        <dbReference type="ARBA" id="ARBA00022723"/>
    </source>
</evidence>
<evidence type="ECO:0000256" key="4">
    <source>
        <dbReference type="ARBA" id="ARBA00022771"/>
    </source>
</evidence>
<proteinExistence type="inferred from homology"/>
<dbReference type="SMART" id="SM00490">
    <property type="entry name" value="HELICc"/>
    <property type="match status" value="1"/>
</dbReference>
<dbReference type="InterPro" id="IPR027417">
    <property type="entry name" value="P-loop_NTPase"/>
</dbReference>
<dbReference type="EMBL" id="JACMSC010000002">
    <property type="protein sequence ID" value="KAG6532529.1"/>
    <property type="molecule type" value="Genomic_DNA"/>
</dbReference>
<dbReference type="InterPro" id="IPR050628">
    <property type="entry name" value="SNF2_RAD54_helicase_TF"/>
</dbReference>
<dbReference type="Proteomes" id="UP000734854">
    <property type="component" value="Unassembled WGS sequence"/>
</dbReference>
<dbReference type="InterPro" id="IPR013083">
    <property type="entry name" value="Znf_RING/FYVE/PHD"/>
</dbReference>
<feature type="domain" description="RING-type" evidence="11">
    <location>
        <begin position="860"/>
        <end position="896"/>
    </location>
</feature>
<dbReference type="InterPro" id="IPR017907">
    <property type="entry name" value="Znf_RING_CS"/>
</dbReference>
<dbReference type="Pfam" id="PF13923">
    <property type="entry name" value="zf-C3HC4_2"/>
    <property type="match status" value="1"/>
</dbReference>
<dbReference type="GO" id="GO:0005524">
    <property type="term" value="F:ATP binding"/>
    <property type="evidence" value="ECO:0007669"/>
    <property type="project" value="UniProtKB-KW"/>
</dbReference>
<dbReference type="PROSITE" id="PS51194">
    <property type="entry name" value="HELICASE_CTER"/>
    <property type="match status" value="1"/>
</dbReference>
<dbReference type="CDD" id="cd18793">
    <property type="entry name" value="SF2_C_SNF"/>
    <property type="match status" value="1"/>
</dbReference>
<organism evidence="14 15">
    <name type="scientific">Zingiber officinale</name>
    <name type="common">Ginger</name>
    <name type="synonym">Amomum zingiber</name>
    <dbReference type="NCBI Taxonomy" id="94328"/>
    <lineage>
        <taxon>Eukaryota</taxon>
        <taxon>Viridiplantae</taxon>
        <taxon>Streptophyta</taxon>
        <taxon>Embryophyta</taxon>
        <taxon>Tracheophyta</taxon>
        <taxon>Spermatophyta</taxon>
        <taxon>Magnoliopsida</taxon>
        <taxon>Liliopsida</taxon>
        <taxon>Zingiberales</taxon>
        <taxon>Zingiberaceae</taxon>
        <taxon>Zingiber</taxon>
    </lineage>
</organism>
<evidence type="ECO:0000256" key="10">
    <source>
        <dbReference type="SAM" id="MobiDB-lite"/>
    </source>
</evidence>
<gene>
    <name evidence="14" type="ORF">ZIOFF_006375</name>
</gene>
<dbReference type="Gene3D" id="3.40.50.10810">
    <property type="entry name" value="Tandem AAA-ATPase domain"/>
    <property type="match status" value="3"/>
</dbReference>
<evidence type="ECO:0000256" key="5">
    <source>
        <dbReference type="ARBA" id="ARBA00022801"/>
    </source>
</evidence>
<dbReference type="SUPFAM" id="SSF57850">
    <property type="entry name" value="RING/U-box"/>
    <property type="match status" value="1"/>
</dbReference>
<evidence type="ECO:0000256" key="3">
    <source>
        <dbReference type="ARBA" id="ARBA00022741"/>
    </source>
</evidence>
<dbReference type="Pfam" id="PF00271">
    <property type="entry name" value="Helicase_C"/>
    <property type="match status" value="1"/>
</dbReference>
<dbReference type="SMART" id="SM00184">
    <property type="entry name" value="RING"/>
    <property type="match status" value="1"/>
</dbReference>
<evidence type="ECO:0008006" key="16">
    <source>
        <dbReference type="Google" id="ProtNLM"/>
    </source>
</evidence>
<dbReference type="PROSITE" id="PS51192">
    <property type="entry name" value="HELICASE_ATP_BIND_1"/>
    <property type="match status" value="1"/>
</dbReference>
<evidence type="ECO:0000313" key="14">
    <source>
        <dbReference type="EMBL" id="KAG6532529.1"/>
    </source>
</evidence>
<dbReference type="Pfam" id="PF00176">
    <property type="entry name" value="SNF2-rel_dom"/>
    <property type="match status" value="1"/>
</dbReference>
<keyword evidence="15" id="KW-1185">Reference proteome</keyword>
<feature type="region of interest" description="Disordered" evidence="10">
    <location>
        <begin position="581"/>
        <end position="609"/>
    </location>
</feature>
<dbReference type="InterPro" id="IPR049730">
    <property type="entry name" value="SNF2/RAD54-like_C"/>
</dbReference>
<dbReference type="PANTHER" id="PTHR45626:SF24">
    <property type="entry name" value="HELICASE-LIKE TRANSCRIPTION FACTOR CHR28-RELATED"/>
    <property type="match status" value="1"/>
</dbReference>
<keyword evidence="2" id="KW-0479">Metal-binding</keyword>
<dbReference type="SMART" id="SM00487">
    <property type="entry name" value="DEXDc"/>
    <property type="match status" value="1"/>
</dbReference>
<dbReference type="AlphaFoldDB" id="A0A8J5LS98"/>
<feature type="region of interest" description="Disordered" evidence="10">
    <location>
        <begin position="1"/>
        <end position="25"/>
    </location>
</feature>
<dbReference type="SUPFAM" id="SSF52540">
    <property type="entry name" value="P-loop containing nucleoside triphosphate hydrolases"/>
    <property type="match status" value="2"/>
</dbReference>
<evidence type="ECO:0000256" key="1">
    <source>
        <dbReference type="ARBA" id="ARBA00008438"/>
    </source>
</evidence>
<dbReference type="GO" id="GO:0006281">
    <property type="term" value="P:DNA repair"/>
    <property type="evidence" value="ECO:0007669"/>
    <property type="project" value="TreeGrafter"/>
</dbReference>
<dbReference type="PANTHER" id="PTHR45626">
    <property type="entry name" value="TRANSCRIPTION TERMINATION FACTOR 2-RELATED"/>
    <property type="match status" value="1"/>
</dbReference>
<keyword evidence="7" id="KW-0862">Zinc</keyword>
<feature type="domain" description="Helicase C-terminal" evidence="13">
    <location>
        <begin position="976"/>
        <end position="1133"/>
    </location>
</feature>
<keyword evidence="5" id="KW-0378">Hydrolase</keyword>
<feature type="domain" description="Helicase ATP-binding" evidence="12">
    <location>
        <begin position="415"/>
        <end position="672"/>
    </location>
</feature>
<name>A0A8J5LS98_ZINOF</name>
<evidence type="ECO:0000259" key="12">
    <source>
        <dbReference type="PROSITE" id="PS51192"/>
    </source>
</evidence>
<keyword evidence="8" id="KW-0067">ATP-binding</keyword>
<dbReference type="InterPro" id="IPR014001">
    <property type="entry name" value="Helicase_ATP-bd"/>
</dbReference>
<evidence type="ECO:0000313" key="15">
    <source>
        <dbReference type="Proteomes" id="UP000734854"/>
    </source>
</evidence>
<accession>A0A8J5LS98</accession>
<keyword evidence="6" id="KW-0347">Helicase</keyword>
<evidence type="ECO:0000259" key="11">
    <source>
        <dbReference type="PROSITE" id="PS50089"/>
    </source>
</evidence>
<keyword evidence="4 9" id="KW-0863">Zinc-finger</keyword>
<evidence type="ECO:0000256" key="8">
    <source>
        <dbReference type="ARBA" id="ARBA00022840"/>
    </source>
</evidence>
<dbReference type="CDD" id="cd18008">
    <property type="entry name" value="DEXDc_SHPRH-like"/>
    <property type="match status" value="1"/>
</dbReference>
<evidence type="ECO:0000259" key="13">
    <source>
        <dbReference type="PROSITE" id="PS51194"/>
    </source>
</evidence>
<dbReference type="GO" id="GO:0016787">
    <property type="term" value="F:hydrolase activity"/>
    <property type="evidence" value="ECO:0007669"/>
    <property type="project" value="UniProtKB-KW"/>
</dbReference>
<evidence type="ECO:0000256" key="6">
    <source>
        <dbReference type="ARBA" id="ARBA00022806"/>
    </source>
</evidence>
<dbReference type="Gene3D" id="3.40.50.300">
    <property type="entry name" value="P-loop containing nucleotide triphosphate hydrolases"/>
    <property type="match status" value="1"/>
</dbReference>
<sequence>MGDAGCEQPEQPVNDGREELNIQSIGNLDPARRLVKDTESCPLSNPESEAITCKLVMNVDASAQPSRRILPSSLMGNVSRSVFKPSLGNYKRLVGGRVLRSSFVGGNSTDTSTRFQPPAFVEVKSHTKMKPESRPLSNPESEAITCKMVMNVDASAQPSQRILPSSFMGNVSRSVFKPSLGNYKRLTGGRVLRSSFVGGNSADTSTRFQPPAFVEVKSHTKMKPESRPLLNPESEAITCKLAMKVDASAQPSQRILPSSFMGNVSRSVFKPSLGNYKRLVGGRVLRSSFVGGNSIDTSTRLQPPAFVEVKSHTKMKPSVESIGSKHLLGRDISYRLLPSSFHGRSANIMQQPGTSNEQKHLGMGDDRHIRDERHIYQEALQNLDQPQIEDDLPDTLLAVPLLKHQKIALAWMVQKENSVHCAGGILADDQGLGKTVSMIALIQKQIAEQLNFTSANSSCIMPETLNLDEDGVSDLAMSKQQTERMTNSRVHSSSQNSKPAAGTLVVCPASVLRQWAQELDEKVPESAKLSVLIYHGGTRTKDPMELTEYHVVLTTYSIVTHEVPTHLLASDDEKDELTCNKKRKAVPKKGNKQKRKGQRKKNSQHDIGSGPLSRVRWFRIILDEVQIIKNFRTQMSRSCSGLRAKRRWCLSGTPMQNSIDDLYSYFRFLKYDPYADYSSFCTSIKYPISTNASSGYKKLRAVFKAILLRRTKGTLINGEPILKLPPKSIFLEKLDFSQEERQFYLQLEADSREQFKSREKGDALQAGRVEDKAIAWHNNVGGGEDESVIEEYANAGTLKKNYANILLLLLRLRQACDHPILVKGFHSNTSGKNSMPMERHLSRKTIVHLLNQLESSLGICDLCSDLAEDAVVTMCGHVFCYQCVSEHLTGDDNLCPATDCSNTIGYDSFFSRDILKRLISDDDTDEASTRYTCDPESVTHGHYISSKTKAVIDILMSISGSNTKIVDNLANSTNFKPNQLNLNPKVPEKVLIFSQWNSMLDLLEFSLDKYFIQYRRLNGTMSLTSRDKAVKDFNSDPEVTVMLMSLKAGSLGLNMVVARHVILLDLWWNPTTEEQAIDRVHRIGQTHPVKVSRITIKDTVEDRILALQLLIFDQCANFDISIITIVIELWQLNKEKKRKMISSAFGDDHGVNKASQLSVEDLKYLFNFFND</sequence>
<keyword evidence="3" id="KW-0547">Nucleotide-binding</keyword>
<dbReference type="GO" id="GO:0004386">
    <property type="term" value="F:helicase activity"/>
    <property type="evidence" value="ECO:0007669"/>
    <property type="project" value="UniProtKB-KW"/>
</dbReference>
<reference evidence="14 15" key="1">
    <citation type="submission" date="2020-08" db="EMBL/GenBank/DDBJ databases">
        <title>Plant Genome Project.</title>
        <authorList>
            <person name="Zhang R.-G."/>
        </authorList>
    </citation>
    <scope>NUCLEOTIDE SEQUENCE [LARGE SCALE GENOMIC DNA]</scope>
    <source>
        <tissue evidence="14">Rhizome</tissue>
    </source>
</reference>
<comment type="similarity">
    <text evidence="1">Belongs to the SNF2/RAD54 helicase family. RAD16 subfamily.</text>
</comment>
<dbReference type="InterPro" id="IPR038718">
    <property type="entry name" value="SNF2-like_sf"/>
</dbReference>
<dbReference type="GO" id="GO:0008270">
    <property type="term" value="F:zinc ion binding"/>
    <property type="evidence" value="ECO:0007669"/>
    <property type="project" value="UniProtKB-KW"/>
</dbReference>
<dbReference type="InterPro" id="IPR000330">
    <property type="entry name" value="SNF2_N"/>
</dbReference>
<dbReference type="GO" id="GO:0005634">
    <property type="term" value="C:nucleus"/>
    <property type="evidence" value="ECO:0007669"/>
    <property type="project" value="TreeGrafter"/>
</dbReference>